<dbReference type="GO" id="GO:1901135">
    <property type="term" value="P:carbohydrate derivative metabolic process"/>
    <property type="evidence" value="ECO:0007669"/>
    <property type="project" value="InterPro"/>
</dbReference>
<reference evidence="2 3" key="1">
    <citation type="submission" date="2016-08" db="EMBL/GenBank/DDBJ databases">
        <authorList>
            <person name="Seilhamer J.J."/>
        </authorList>
    </citation>
    <scope>NUCLEOTIDE SEQUENCE [LARGE SCALE GENOMIC DNA]</scope>
    <source>
        <strain evidence="2 3">KCTC 42603</strain>
    </source>
</reference>
<feature type="domain" description="HTH rpiR-type" evidence="1">
    <location>
        <begin position="5"/>
        <end position="81"/>
    </location>
</feature>
<dbReference type="GO" id="GO:0003677">
    <property type="term" value="F:DNA binding"/>
    <property type="evidence" value="ECO:0007669"/>
    <property type="project" value="InterPro"/>
</dbReference>
<dbReference type="InterPro" id="IPR009057">
    <property type="entry name" value="Homeodomain-like_sf"/>
</dbReference>
<dbReference type="PROSITE" id="PS51071">
    <property type="entry name" value="HTH_RPIR"/>
    <property type="match status" value="1"/>
</dbReference>
<keyword evidence="3" id="KW-1185">Reference proteome</keyword>
<dbReference type="InterPro" id="IPR000281">
    <property type="entry name" value="HTH_RpiR"/>
</dbReference>
<dbReference type="InterPro" id="IPR047640">
    <property type="entry name" value="RpiR-like"/>
</dbReference>
<dbReference type="Gene3D" id="1.10.10.10">
    <property type="entry name" value="Winged helix-like DNA-binding domain superfamily/Winged helix DNA-binding domain"/>
    <property type="match status" value="1"/>
</dbReference>
<dbReference type="InterPro" id="IPR046348">
    <property type="entry name" value="SIS_dom_sf"/>
</dbReference>
<dbReference type="Proteomes" id="UP000175691">
    <property type="component" value="Unassembled WGS sequence"/>
</dbReference>
<evidence type="ECO:0000313" key="2">
    <source>
        <dbReference type="EMBL" id="OFC72395.1"/>
    </source>
</evidence>
<accession>A0A1E7ZFU0</accession>
<evidence type="ECO:0000259" key="1">
    <source>
        <dbReference type="PROSITE" id="PS51071"/>
    </source>
</evidence>
<dbReference type="SUPFAM" id="SSF46689">
    <property type="entry name" value="Homeodomain-like"/>
    <property type="match status" value="1"/>
</dbReference>
<dbReference type="STRING" id="1656094.BFC18_03850"/>
<organism evidence="2 3">
    <name type="scientific">Alteromonas confluentis</name>
    <dbReference type="NCBI Taxonomy" id="1656094"/>
    <lineage>
        <taxon>Bacteria</taxon>
        <taxon>Pseudomonadati</taxon>
        <taxon>Pseudomonadota</taxon>
        <taxon>Gammaproteobacteria</taxon>
        <taxon>Alteromonadales</taxon>
        <taxon>Alteromonadaceae</taxon>
        <taxon>Alteromonas/Salinimonas group</taxon>
        <taxon>Alteromonas</taxon>
    </lineage>
</organism>
<sequence length="272" mass="30399">MASQTDLLGLIEQQYPSLSPSAQQIATFIQQHPIALVSKSTAEIARLSGTSKATVSRFFRQLGFDSHQQVKDAMLSMREKGLPLPTGEGESDHFQQEMRNLALTFEGLKPETIEQVVSLLADSQRITLIGYRNAYPIALHFRQQLKQVRSTVRLLPQPGQSLGEDLIDIPANEVVVLLGFRRRTRIFKRIVDALSDHTTILITDPTGQVYSNKVDHLLICHPGQISAFDSYAAPMSLISFLANKVFERLGDQALRRATQIAAMYDQLDELEP</sequence>
<dbReference type="Gene3D" id="3.40.50.10490">
    <property type="entry name" value="Glucose-6-phosphate isomerase like protein, domain 1"/>
    <property type="match status" value="1"/>
</dbReference>
<dbReference type="EMBL" id="MDHN01000005">
    <property type="protein sequence ID" value="OFC72395.1"/>
    <property type="molecule type" value="Genomic_DNA"/>
</dbReference>
<dbReference type="AlphaFoldDB" id="A0A1E7ZFU0"/>
<name>A0A1E7ZFU0_9ALTE</name>
<dbReference type="PANTHER" id="PTHR30514:SF18">
    <property type="entry name" value="RPIR-FAMILY TRANSCRIPTIONAL REGULATOR"/>
    <property type="match status" value="1"/>
</dbReference>
<protein>
    <submittedName>
        <fullName evidence="2">RpiR family transcriptional regulator</fullName>
    </submittedName>
</protein>
<dbReference type="InterPro" id="IPR036388">
    <property type="entry name" value="WH-like_DNA-bd_sf"/>
</dbReference>
<comment type="caution">
    <text evidence="2">The sequence shown here is derived from an EMBL/GenBank/DDBJ whole genome shotgun (WGS) entry which is preliminary data.</text>
</comment>
<dbReference type="InterPro" id="IPR001347">
    <property type="entry name" value="SIS_dom"/>
</dbReference>
<dbReference type="RefSeq" id="WP_070123620.1">
    <property type="nucleotide sequence ID" value="NZ_MDHN01000005.1"/>
</dbReference>
<dbReference type="PANTHER" id="PTHR30514">
    <property type="entry name" value="GLUCOKINASE"/>
    <property type="match status" value="1"/>
</dbReference>
<dbReference type="Pfam" id="PF01380">
    <property type="entry name" value="SIS"/>
    <property type="match status" value="1"/>
</dbReference>
<dbReference type="GO" id="GO:0003700">
    <property type="term" value="F:DNA-binding transcription factor activity"/>
    <property type="evidence" value="ECO:0007669"/>
    <property type="project" value="InterPro"/>
</dbReference>
<dbReference type="OrthoDB" id="3237351at2"/>
<dbReference type="GO" id="GO:0097367">
    <property type="term" value="F:carbohydrate derivative binding"/>
    <property type="evidence" value="ECO:0007669"/>
    <property type="project" value="InterPro"/>
</dbReference>
<dbReference type="SUPFAM" id="SSF53697">
    <property type="entry name" value="SIS domain"/>
    <property type="match status" value="1"/>
</dbReference>
<proteinExistence type="predicted"/>
<dbReference type="Pfam" id="PF01418">
    <property type="entry name" value="HTH_6"/>
    <property type="match status" value="1"/>
</dbReference>
<gene>
    <name evidence="2" type="ORF">BFC18_03850</name>
</gene>
<evidence type="ECO:0000313" key="3">
    <source>
        <dbReference type="Proteomes" id="UP000175691"/>
    </source>
</evidence>